<protein>
    <submittedName>
        <fullName evidence="3">Uncharacterized protein</fullName>
    </submittedName>
</protein>
<comment type="caution">
    <text evidence="3">The sequence shown here is derived from an EMBL/GenBank/DDBJ whole genome shotgun (WGS) entry which is preliminary data.</text>
</comment>
<evidence type="ECO:0000256" key="1">
    <source>
        <dbReference type="SAM" id="MobiDB-lite"/>
    </source>
</evidence>
<dbReference type="Proteomes" id="UP000654075">
    <property type="component" value="Unassembled WGS sequence"/>
</dbReference>
<keyword evidence="2" id="KW-0732">Signal</keyword>
<organism evidence="3 4">
    <name type="scientific">Polarella glacialis</name>
    <name type="common">Dinoflagellate</name>
    <dbReference type="NCBI Taxonomy" id="89957"/>
    <lineage>
        <taxon>Eukaryota</taxon>
        <taxon>Sar</taxon>
        <taxon>Alveolata</taxon>
        <taxon>Dinophyceae</taxon>
        <taxon>Suessiales</taxon>
        <taxon>Suessiaceae</taxon>
        <taxon>Polarella</taxon>
    </lineage>
</organism>
<gene>
    <name evidence="3" type="ORF">PGLA1383_LOCUS5752</name>
</gene>
<sequence>MSRSLQLVFLVGAPLFVTCAVATPDLTCGQDGGSCGGASDASSVPQVHFAAQAYSTQLKPMCYSKDFKGKCFAGPEIGNSSEAAGEDPEVQAREEPNDGMCSSYGRPGSAYCCCGCKTGTGSYSGCCSSPGKVDDRKEWPDEIRCHSA</sequence>
<name>A0A813DN34_POLGL</name>
<feature type="signal peptide" evidence="2">
    <location>
        <begin position="1"/>
        <end position="22"/>
    </location>
</feature>
<feature type="region of interest" description="Disordered" evidence="1">
    <location>
        <begin position="79"/>
        <end position="98"/>
    </location>
</feature>
<reference evidence="3" key="1">
    <citation type="submission" date="2021-02" db="EMBL/GenBank/DDBJ databases">
        <authorList>
            <person name="Dougan E. K."/>
            <person name="Rhodes N."/>
            <person name="Thang M."/>
            <person name="Chan C."/>
        </authorList>
    </citation>
    <scope>NUCLEOTIDE SEQUENCE</scope>
</reference>
<feature type="chain" id="PRO_5032442860" evidence="2">
    <location>
        <begin position="23"/>
        <end position="148"/>
    </location>
</feature>
<evidence type="ECO:0000313" key="3">
    <source>
        <dbReference type="EMBL" id="CAE8586907.1"/>
    </source>
</evidence>
<dbReference type="AlphaFoldDB" id="A0A813DN34"/>
<accession>A0A813DN34</accession>
<proteinExistence type="predicted"/>
<evidence type="ECO:0000313" key="4">
    <source>
        <dbReference type="Proteomes" id="UP000654075"/>
    </source>
</evidence>
<keyword evidence="4" id="KW-1185">Reference proteome</keyword>
<evidence type="ECO:0000256" key="2">
    <source>
        <dbReference type="SAM" id="SignalP"/>
    </source>
</evidence>
<dbReference type="EMBL" id="CAJNNV010002268">
    <property type="protein sequence ID" value="CAE8586907.1"/>
    <property type="molecule type" value="Genomic_DNA"/>
</dbReference>